<dbReference type="RefSeq" id="WP_145889779.1">
    <property type="nucleotide sequence ID" value="NZ_VOBQ01000001.1"/>
</dbReference>
<sequence length="388" mass="41577">MPKPPPGPERCLTWQEGGATRQAAWRSEAGRPVPADVQLADDQMTADAAYRLASAGTALLWRGDYQNARQLLQALARRLDRAPRKAASAGVAPGATFYRHRQAQGRRARVLGLLVMEVDGDYGINLRRAPDLRAACGEAWGPPDGQPCVVALTELLGLVGAHEWRKKGVEVPALGPPPANRIHAHYGVFSPVRGEYLDLIAKAALPAAAALAWDIGTGTGVIAAVLARRGVARVVATDLNPRALACARDNIQRLGLQGQVEIFEADLFPAGTAPLIVCNPPWLPGKPNSPLEHAVYDPESRMLRGFVGGLRERLAPGGEGWLVLSDLAEHLGLRSRDELLALFDAGGLVIRERLDVRPRHPKAADASDPLAAARGREITSLWRLAAVT</sequence>
<dbReference type="OrthoDB" id="267914at2"/>
<dbReference type="Pfam" id="PF05175">
    <property type="entry name" value="MTS"/>
    <property type="match status" value="1"/>
</dbReference>
<dbReference type="GO" id="GO:0036009">
    <property type="term" value="F:protein-glutamine N-methyltransferase activity"/>
    <property type="evidence" value="ECO:0007669"/>
    <property type="project" value="TreeGrafter"/>
</dbReference>
<keyword evidence="2" id="KW-0949">S-adenosyl-L-methionine</keyword>
<evidence type="ECO:0000313" key="4">
    <source>
        <dbReference type="EMBL" id="TWO73314.1"/>
    </source>
</evidence>
<dbReference type="SUPFAM" id="SSF53335">
    <property type="entry name" value="S-adenosyl-L-methionine-dependent methyltransferases"/>
    <property type="match status" value="1"/>
</dbReference>
<feature type="domain" description="Methyltransferase small" evidence="3">
    <location>
        <begin position="181"/>
        <end position="325"/>
    </location>
</feature>
<reference evidence="4 5" key="1">
    <citation type="submission" date="2019-07" db="EMBL/GenBank/DDBJ databases">
        <title>Caenimonas sedimenti sp. nov., isolated from activated sludge.</title>
        <authorList>
            <person name="Xu J."/>
        </authorList>
    </citation>
    <scope>NUCLEOTIDE SEQUENCE [LARGE SCALE GENOMIC DNA]</scope>
    <source>
        <strain evidence="4 5">HX-9-20</strain>
    </source>
</reference>
<dbReference type="InterPro" id="IPR029063">
    <property type="entry name" value="SAM-dependent_MTases_sf"/>
</dbReference>
<dbReference type="Proteomes" id="UP000318199">
    <property type="component" value="Unassembled WGS sequence"/>
</dbReference>
<dbReference type="InterPro" id="IPR050320">
    <property type="entry name" value="N5-glutamine_MTase"/>
</dbReference>
<dbReference type="AlphaFoldDB" id="A0A562ZYL3"/>
<gene>
    <name evidence="4" type="ORF">FN976_00255</name>
</gene>
<dbReference type="Gene3D" id="3.40.50.150">
    <property type="entry name" value="Vaccinia Virus protein VP39"/>
    <property type="match status" value="1"/>
</dbReference>
<evidence type="ECO:0000259" key="3">
    <source>
        <dbReference type="Pfam" id="PF05175"/>
    </source>
</evidence>
<name>A0A562ZYL3_9BURK</name>
<organism evidence="4 5">
    <name type="scientific">Caenimonas sedimenti</name>
    <dbReference type="NCBI Taxonomy" id="2596921"/>
    <lineage>
        <taxon>Bacteria</taxon>
        <taxon>Pseudomonadati</taxon>
        <taxon>Pseudomonadota</taxon>
        <taxon>Betaproteobacteria</taxon>
        <taxon>Burkholderiales</taxon>
        <taxon>Comamonadaceae</taxon>
        <taxon>Caenimonas</taxon>
    </lineage>
</organism>
<dbReference type="InterPro" id="IPR002052">
    <property type="entry name" value="DNA_methylase_N6_adenine_CS"/>
</dbReference>
<evidence type="ECO:0000313" key="5">
    <source>
        <dbReference type="Proteomes" id="UP000318199"/>
    </source>
</evidence>
<dbReference type="InterPro" id="IPR007848">
    <property type="entry name" value="Small_mtfrase_dom"/>
</dbReference>
<dbReference type="PANTHER" id="PTHR18895:SF74">
    <property type="entry name" value="MTRF1L RELEASE FACTOR GLUTAMINE METHYLTRANSFERASE"/>
    <property type="match status" value="1"/>
</dbReference>
<accession>A0A562ZYL3</accession>
<keyword evidence="1 4" id="KW-0489">Methyltransferase</keyword>
<dbReference type="PANTHER" id="PTHR18895">
    <property type="entry name" value="HEMK METHYLTRANSFERASE"/>
    <property type="match status" value="1"/>
</dbReference>
<dbReference type="PROSITE" id="PS00092">
    <property type="entry name" value="N6_MTASE"/>
    <property type="match status" value="1"/>
</dbReference>
<evidence type="ECO:0000256" key="1">
    <source>
        <dbReference type="ARBA" id="ARBA00022603"/>
    </source>
</evidence>
<proteinExistence type="predicted"/>
<dbReference type="EMBL" id="VOBQ01000001">
    <property type="protein sequence ID" value="TWO73314.1"/>
    <property type="molecule type" value="Genomic_DNA"/>
</dbReference>
<evidence type="ECO:0000256" key="2">
    <source>
        <dbReference type="ARBA" id="ARBA00022691"/>
    </source>
</evidence>
<dbReference type="GO" id="GO:0032259">
    <property type="term" value="P:methylation"/>
    <property type="evidence" value="ECO:0007669"/>
    <property type="project" value="UniProtKB-KW"/>
</dbReference>
<comment type="caution">
    <text evidence="4">The sequence shown here is derived from an EMBL/GenBank/DDBJ whole genome shotgun (WGS) entry which is preliminary data.</text>
</comment>
<keyword evidence="5" id="KW-1185">Reference proteome</keyword>
<dbReference type="CDD" id="cd02440">
    <property type="entry name" value="AdoMet_MTases"/>
    <property type="match status" value="1"/>
</dbReference>
<dbReference type="GO" id="GO:0003676">
    <property type="term" value="F:nucleic acid binding"/>
    <property type="evidence" value="ECO:0007669"/>
    <property type="project" value="InterPro"/>
</dbReference>
<keyword evidence="4" id="KW-0808">Transferase</keyword>
<protein>
    <submittedName>
        <fullName evidence="4">Class I SAM-dependent methyltransferase</fullName>
    </submittedName>
</protein>